<dbReference type="InterPro" id="IPR036396">
    <property type="entry name" value="Cyt_P450_sf"/>
</dbReference>
<keyword evidence="6" id="KW-1185">Reference proteome</keyword>
<accession>A0A3P7KER0</accession>
<proteinExistence type="inferred from homology"/>
<evidence type="ECO:0000313" key="6">
    <source>
        <dbReference type="Proteomes" id="UP000270094"/>
    </source>
</evidence>
<dbReference type="Pfam" id="PF00067">
    <property type="entry name" value="p450"/>
    <property type="match status" value="1"/>
</dbReference>
<dbReference type="GO" id="GO:0006805">
    <property type="term" value="P:xenobiotic metabolic process"/>
    <property type="evidence" value="ECO:0007669"/>
    <property type="project" value="TreeGrafter"/>
</dbReference>
<dbReference type="EMBL" id="UYYB01013095">
    <property type="protein sequence ID" value="VDM69675.1"/>
    <property type="molecule type" value="Genomic_DNA"/>
</dbReference>
<dbReference type="OrthoDB" id="2789670at2759"/>
<keyword evidence="2" id="KW-0479">Metal-binding</keyword>
<dbReference type="InterPro" id="IPR050182">
    <property type="entry name" value="Cytochrome_P450_fam2"/>
</dbReference>
<protein>
    <submittedName>
        <fullName evidence="5">Uncharacterized protein</fullName>
    </submittedName>
</protein>
<dbReference type="PANTHER" id="PTHR24300:SF375">
    <property type="entry name" value="CYTOCHROME P450 FAMILY"/>
    <property type="match status" value="1"/>
</dbReference>
<evidence type="ECO:0000256" key="4">
    <source>
        <dbReference type="ARBA" id="ARBA00023033"/>
    </source>
</evidence>
<dbReference type="AlphaFoldDB" id="A0A3P7KER0"/>
<dbReference type="GO" id="GO:0005737">
    <property type="term" value="C:cytoplasm"/>
    <property type="evidence" value="ECO:0007669"/>
    <property type="project" value="TreeGrafter"/>
</dbReference>
<dbReference type="Gene3D" id="1.10.630.10">
    <property type="entry name" value="Cytochrome P450"/>
    <property type="match status" value="1"/>
</dbReference>
<dbReference type="GO" id="GO:0006082">
    <property type="term" value="P:organic acid metabolic process"/>
    <property type="evidence" value="ECO:0007669"/>
    <property type="project" value="TreeGrafter"/>
</dbReference>
<name>A0A3P7KER0_STRVU</name>
<dbReference type="GO" id="GO:0005506">
    <property type="term" value="F:iron ion binding"/>
    <property type="evidence" value="ECO:0007669"/>
    <property type="project" value="InterPro"/>
</dbReference>
<keyword evidence="4" id="KW-0560">Oxidoreductase</keyword>
<dbReference type="PANTHER" id="PTHR24300">
    <property type="entry name" value="CYTOCHROME P450 508A4-RELATED"/>
    <property type="match status" value="1"/>
</dbReference>
<evidence type="ECO:0000256" key="1">
    <source>
        <dbReference type="ARBA" id="ARBA00010617"/>
    </source>
</evidence>
<comment type="similarity">
    <text evidence="1">Belongs to the cytochrome P450 family.</text>
</comment>
<dbReference type="InterPro" id="IPR001128">
    <property type="entry name" value="Cyt_P450"/>
</dbReference>
<organism evidence="5 6">
    <name type="scientific">Strongylus vulgaris</name>
    <name type="common">Blood worm</name>
    <dbReference type="NCBI Taxonomy" id="40348"/>
    <lineage>
        <taxon>Eukaryota</taxon>
        <taxon>Metazoa</taxon>
        <taxon>Ecdysozoa</taxon>
        <taxon>Nematoda</taxon>
        <taxon>Chromadorea</taxon>
        <taxon>Rhabditida</taxon>
        <taxon>Rhabditina</taxon>
        <taxon>Rhabditomorpha</taxon>
        <taxon>Strongyloidea</taxon>
        <taxon>Strongylidae</taxon>
        <taxon>Strongylus</taxon>
    </lineage>
</organism>
<dbReference type="SUPFAM" id="SSF48264">
    <property type="entry name" value="Cytochrome P450"/>
    <property type="match status" value="1"/>
</dbReference>
<dbReference type="GO" id="GO:0020037">
    <property type="term" value="F:heme binding"/>
    <property type="evidence" value="ECO:0007669"/>
    <property type="project" value="InterPro"/>
</dbReference>
<reference evidence="5 6" key="1">
    <citation type="submission" date="2018-11" db="EMBL/GenBank/DDBJ databases">
        <authorList>
            <consortium name="Pathogen Informatics"/>
        </authorList>
    </citation>
    <scope>NUCLEOTIDE SEQUENCE [LARGE SCALE GENOMIC DNA]</scope>
</reference>
<keyword evidence="4" id="KW-0503">Monooxygenase</keyword>
<keyword evidence="3" id="KW-0408">Iron</keyword>
<evidence type="ECO:0000256" key="2">
    <source>
        <dbReference type="ARBA" id="ARBA00022723"/>
    </source>
</evidence>
<dbReference type="Proteomes" id="UP000270094">
    <property type="component" value="Unassembled WGS sequence"/>
</dbReference>
<evidence type="ECO:0000313" key="5">
    <source>
        <dbReference type="EMBL" id="VDM69675.1"/>
    </source>
</evidence>
<sequence length="137" mass="16159">MVDGKTTINAAKFFDILVGSVINRMIFSERFTEKNAEEFFRLKHELDDTLMNITAFDTALAKWTRNVPFLAKRWERMISPQEKLVEFISKRVKQRKEDINSGKHILDAGHDFVDAYLIKMEADRREGVDPTRMYKWV</sequence>
<evidence type="ECO:0000256" key="3">
    <source>
        <dbReference type="ARBA" id="ARBA00023004"/>
    </source>
</evidence>
<gene>
    <name evidence="5" type="ORF">SVUK_LOCUS4673</name>
</gene>
<dbReference type="GO" id="GO:0016712">
    <property type="term" value="F:oxidoreductase activity, acting on paired donors, with incorporation or reduction of molecular oxygen, reduced flavin or flavoprotein as one donor, and incorporation of one atom of oxygen"/>
    <property type="evidence" value="ECO:0007669"/>
    <property type="project" value="TreeGrafter"/>
</dbReference>